<feature type="transmembrane region" description="Helical" evidence="1">
    <location>
        <begin position="20"/>
        <end position="37"/>
    </location>
</feature>
<organism evidence="2 3">
    <name type="scientific">Ascaris lumbricoides</name>
    <name type="common">Giant roundworm</name>
    <dbReference type="NCBI Taxonomy" id="6252"/>
    <lineage>
        <taxon>Eukaryota</taxon>
        <taxon>Metazoa</taxon>
        <taxon>Ecdysozoa</taxon>
        <taxon>Nematoda</taxon>
        <taxon>Chromadorea</taxon>
        <taxon>Rhabditida</taxon>
        <taxon>Spirurina</taxon>
        <taxon>Ascaridomorpha</taxon>
        <taxon>Ascaridoidea</taxon>
        <taxon>Ascarididae</taxon>
        <taxon>Ascaris</taxon>
    </lineage>
</organism>
<keyword evidence="1" id="KW-0812">Transmembrane</keyword>
<accession>A0A0M3IKL8</accession>
<sequence length="84" mass="9120">MADKRGALEGIKAGSGGEKGFCFFFCSCFFCFRFFVACPREASGASSSLPSGLLFASLCSTRFSWTTTIALDNIIDDQRAPEIR</sequence>
<dbReference type="WBParaSite" id="ALUE_0001929401-mRNA-1">
    <property type="protein sequence ID" value="ALUE_0001929401-mRNA-1"/>
    <property type="gene ID" value="ALUE_0001929401"/>
</dbReference>
<evidence type="ECO:0000313" key="2">
    <source>
        <dbReference type="Proteomes" id="UP000036681"/>
    </source>
</evidence>
<name>A0A0M3IKL8_ASCLU</name>
<evidence type="ECO:0000313" key="3">
    <source>
        <dbReference type="WBParaSite" id="ALUE_0001929401-mRNA-1"/>
    </source>
</evidence>
<proteinExistence type="predicted"/>
<keyword evidence="1" id="KW-1133">Transmembrane helix</keyword>
<dbReference type="Proteomes" id="UP000036681">
    <property type="component" value="Unplaced"/>
</dbReference>
<keyword evidence="2" id="KW-1185">Reference proteome</keyword>
<dbReference type="AlphaFoldDB" id="A0A0M3IKL8"/>
<evidence type="ECO:0000256" key="1">
    <source>
        <dbReference type="SAM" id="Phobius"/>
    </source>
</evidence>
<keyword evidence="1" id="KW-0472">Membrane</keyword>
<reference evidence="3" key="1">
    <citation type="submission" date="2017-02" db="UniProtKB">
        <authorList>
            <consortium name="WormBaseParasite"/>
        </authorList>
    </citation>
    <scope>IDENTIFICATION</scope>
</reference>
<protein>
    <submittedName>
        <fullName evidence="3">Secreted protein</fullName>
    </submittedName>
</protein>